<keyword evidence="1" id="KW-1133">Transmembrane helix</keyword>
<evidence type="ECO:0000256" key="1">
    <source>
        <dbReference type="SAM" id="Phobius"/>
    </source>
</evidence>
<reference evidence="2 3" key="1">
    <citation type="submission" date="2016-10" db="EMBL/GenBank/DDBJ databases">
        <authorList>
            <person name="de Groot N.N."/>
        </authorList>
    </citation>
    <scope>NUCLEOTIDE SEQUENCE [LARGE SCALE GENOMIC DNA]</scope>
    <source>
        <strain evidence="2 3">CGMCC 1.10836</strain>
    </source>
</reference>
<feature type="transmembrane region" description="Helical" evidence="1">
    <location>
        <begin position="7"/>
        <end position="28"/>
    </location>
</feature>
<gene>
    <name evidence="2" type="ORF">SAMN05216227_10685</name>
</gene>
<feature type="transmembrane region" description="Helical" evidence="1">
    <location>
        <begin position="57"/>
        <end position="80"/>
    </location>
</feature>
<name>A0A1H8N1R7_9RHOB</name>
<dbReference type="PANTHER" id="PTHR30482:SF4">
    <property type="entry name" value="SLR1201 PROTEIN"/>
    <property type="match status" value="1"/>
</dbReference>
<dbReference type="GO" id="GO:0005886">
    <property type="term" value="C:plasma membrane"/>
    <property type="evidence" value="ECO:0007669"/>
    <property type="project" value="TreeGrafter"/>
</dbReference>
<organism evidence="2 3">
    <name type="scientific">Pseudorhodobacter antarcticus</name>
    <dbReference type="NCBI Taxonomy" id="1077947"/>
    <lineage>
        <taxon>Bacteria</taxon>
        <taxon>Pseudomonadati</taxon>
        <taxon>Pseudomonadota</taxon>
        <taxon>Alphaproteobacteria</taxon>
        <taxon>Rhodobacterales</taxon>
        <taxon>Paracoccaceae</taxon>
        <taxon>Pseudorhodobacter</taxon>
    </lineage>
</organism>
<dbReference type="Proteomes" id="UP000183002">
    <property type="component" value="Unassembled WGS sequence"/>
</dbReference>
<dbReference type="GO" id="GO:0015658">
    <property type="term" value="F:branched-chain amino acid transmembrane transporter activity"/>
    <property type="evidence" value="ECO:0007669"/>
    <property type="project" value="InterPro"/>
</dbReference>
<keyword evidence="3" id="KW-1185">Reference proteome</keyword>
<proteinExistence type="predicted"/>
<sequence>MAFRSRVAGGYLSILTQAMTLALALYLFQNDSGLRGNNGLSGLQNLPGLGHVGQDVMLIWFFWASAAALALADILASWIVSGKFGSVIRAIRDDEARVSVQDMSRCTGLSRNTITKHLNAGAIDRLAFGGEL</sequence>
<evidence type="ECO:0000313" key="3">
    <source>
        <dbReference type="Proteomes" id="UP000183002"/>
    </source>
</evidence>
<dbReference type="InterPro" id="IPR043428">
    <property type="entry name" value="LivM-like"/>
</dbReference>
<keyword evidence="1" id="KW-0472">Membrane</keyword>
<dbReference type="PANTHER" id="PTHR30482">
    <property type="entry name" value="HIGH-AFFINITY BRANCHED-CHAIN AMINO ACID TRANSPORT SYSTEM PERMEASE"/>
    <property type="match status" value="1"/>
</dbReference>
<dbReference type="EMBL" id="FOCO01000068">
    <property type="protein sequence ID" value="SEO23581.1"/>
    <property type="molecule type" value="Genomic_DNA"/>
</dbReference>
<keyword evidence="1" id="KW-0812">Transmembrane</keyword>
<dbReference type="AlphaFoldDB" id="A0A1H8N1R7"/>
<accession>A0A1H8N1R7</accession>
<evidence type="ECO:0000313" key="2">
    <source>
        <dbReference type="EMBL" id="SEO23581.1"/>
    </source>
</evidence>
<protein>
    <submittedName>
        <fullName evidence="2">Urea transport system permease protein</fullName>
    </submittedName>
</protein>
<dbReference type="STRING" id="1077947.SAMN05216227_10685"/>